<keyword evidence="3" id="KW-1185">Reference proteome</keyword>
<feature type="region of interest" description="Disordered" evidence="1">
    <location>
        <begin position="1"/>
        <end position="29"/>
    </location>
</feature>
<protein>
    <submittedName>
        <fullName evidence="2">Uncharacterized protein</fullName>
    </submittedName>
</protein>
<dbReference type="RefSeq" id="WP_148895537.1">
    <property type="nucleotide sequence ID" value="NZ_VNIB01000004.1"/>
</dbReference>
<evidence type="ECO:0000313" key="2">
    <source>
        <dbReference type="EMBL" id="TYO99074.1"/>
    </source>
</evidence>
<sequence length="76" mass="8867">MSEQERDEQRQTGVDSSGSAPATISERYPELAELQRDIERCLKNNRKFLDHFLDEDFIDELEDDADDFGDDMEPEL</sequence>
<feature type="compositionally biased region" description="Polar residues" evidence="1">
    <location>
        <begin position="11"/>
        <end position="22"/>
    </location>
</feature>
<accession>A0A5D3WLQ6</accession>
<proteinExistence type="predicted"/>
<evidence type="ECO:0000256" key="1">
    <source>
        <dbReference type="SAM" id="MobiDB-lite"/>
    </source>
</evidence>
<dbReference type="Proteomes" id="UP000324159">
    <property type="component" value="Unassembled WGS sequence"/>
</dbReference>
<reference evidence="2 3" key="1">
    <citation type="submission" date="2019-07" db="EMBL/GenBank/DDBJ databases">
        <title>Genomic Encyclopedia of Type Strains, Phase IV (KMG-IV): sequencing the most valuable type-strain genomes for metagenomic binning, comparative biology and taxonomic classification.</title>
        <authorList>
            <person name="Goeker M."/>
        </authorList>
    </citation>
    <scope>NUCLEOTIDE SEQUENCE [LARGE SCALE GENOMIC DNA]</scope>
    <source>
        <strain evidence="2 3">SS015</strain>
    </source>
</reference>
<gene>
    <name evidence="2" type="ORF">EDC39_104198</name>
</gene>
<name>A0A5D3WLQ6_9BACT</name>
<organism evidence="2 3">
    <name type="scientific">Geothermobacter ehrlichii</name>
    <dbReference type="NCBI Taxonomy" id="213224"/>
    <lineage>
        <taxon>Bacteria</taxon>
        <taxon>Pseudomonadati</taxon>
        <taxon>Thermodesulfobacteriota</taxon>
        <taxon>Desulfuromonadia</taxon>
        <taxon>Desulfuromonadales</taxon>
        <taxon>Geothermobacteraceae</taxon>
        <taxon>Geothermobacter</taxon>
    </lineage>
</organism>
<dbReference type="AlphaFoldDB" id="A0A5D3WLQ6"/>
<evidence type="ECO:0000313" key="3">
    <source>
        <dbReference type="Proteomes" id="UP000324159"/>
    </source>
</evidence>
<dbReference type="EMBL" id="VNIB01000004">
    <property type="protein sequence ID" value="TYO99074.1"/>
    <property type="molecule type" value="Genomic_DNA"/>
</dbReference>
<comment type="caution">
    <text evidence="2">The sequence shown here is derived from an EMBL/GenBank/DDBJ whole genome shotgun (WGS) entry which is preliminary data.</text>
</comment>